<evidence type="ECO:0000313" key="2">
    <source>
        <dbReference type="Proteomes" id="UP000516304"/>
    </source>
</evidence>
<name>A0A7G2D5X5_9EURY</name>
<dbReference type="RefSeq" id="WP_188201368.1">
    <property type="nucleotide sequence ID" value="NZ_LR881183.1"/>
</dbReference>
<accession>A0A7G2D5X5</accession>
<gene>
    <name evidence="1" type="ORF">TIRI35C_0136</name>
</gene>
<dbReference type="KEGG" id="tcq:TIRI35C_0136"/>
<keyword evidence="2" id="KW-1185">Reference proteome</keyword>
<dbReference type="GeneID" id="58917870"/>
<dbReference type="AlphaFoldDB" id="A0A7G2D5X5"/>
<evidence type="ECO:0000313" key="1">
    <source>
        <dbReference type="EMBL" id="CAD5243290.1"/>
    </source>
</evidence>
<proteinExistence type="predicted"/>
<dbReference type="EMBL" id="LR881183">
    <property type="protein sequence ID" value="CAD5243290.1"/>
    <property type="molecule type" value="Genomic_DNA"/>
</dbReference>
<reference evidence="1 2" key="1">
    <citation type="submission" date="2020-09" db="EMBL/GenBank/DDBJ databases">
        <authorList>
            <person name="Courtine D."/>
        </authorList>
    </citation>
    <scope>NUCLEOTIDE SEQUENCE [LARGE SCALE GENOMIC DNA]</scope>
    <source>
        <strain evidence="1 2">IRI35c</strain>
    </source>
</reference>
<dbReference type="Proteomes" id="UP000516304">
    <property type="component" value="Chromosome TIRI35C"/>
</dbReference>
<protein>
    <submittedName>
        <fullName evidence="1">Uncharacterized protein</fullName>
    </submittedName>
</protein>
<organism evidence="1 2">
    <name type="scientific">Thermococcus camini</name>
    <dbReference type="NCBI Taxonomy" id="2016373"/>
    <lineage>
        <taxon>Archaea</taxon>
        <taxon>Methanobacteriati</taxon>
        <taxon>Methanobacteriota</taxon>
        <taxon>Thermococci</taxon>
        <taxon>Thermococcales</taxon>
        <taxon>Thermococcaceae</taxon>
        <taxon>Thermococcus</taxon>
    </lineage>
</organism>
<sequence>MAGAKVWKALFVMFVSLAMVAVPFVSADTEASSGGQFSIGAVAPQITDVKFYLDDHTTQTTSATPGNAYWIDITISDVNTMDDIKEITIWFYYDTNNTKVGPLPAGGTDPSNYVILKYIRTPFSDQPGTWKFYDATGNEIGTTFGTWQIVEQADPQTWDQSTGTFSLKIIVGKTAREANDGVAAGDWDFQVKALDNENLESSVYTGYGYTINWYGEIWVTDSFAFGTVNPQSNDNALTSPSTGYLDVYVISNGNYDVNVKSDATWTGVNNNTRSVQVVTAPPGDKQILLKINVNNDASAAGAIASTYTLWLDNQNGPTGDGDASAGNGAHHTAYLWLDVGSNIDQDTYVGHVYFQVTNA</sequence>